<dbReference type="PANTHER" id="PTHR43447">
    <property type="entry name" value="ALPHA-AMYLASE"/>
    <property type="match status" value="1"/>
</dbReference>
<dbReference type="STRING" id="1120920.SAMN03080599_01107"/>
<evidence type="ECO:0000256" key="2">
    <source>
        <dbReference type="ARBA" id="ARBA00008061"/>
    </source>
</evidence>
<dbReference type="SUPFAM" id="SSF51011">
    <property type="entry name" value="Glycosyl hydrolase domain"/>
    <property type="match status" value="1"/>
</dbReference>
<evidence type="ECO:0000313" key="12">
    <source>
        <dbReference type="Proteomes" id="UP000199208"/>
    </source>
</evidence>
<dbReference type="AlphaFoldDB" id="A0A1G5RWB5"/>
<dbReference type="InterPro" id="IPR006047">
    <property type="entry name" value="GH13_cat_dom"/>
</dbReference>
<comment type="similarity">
    <text evidence="2 9">Belongs to the glycosyl hydrolase 13 family.</text>
</comment>
<keyword evidence="8" id="KW-0106">Calcium</keyword>
<evidence type="ECO:0000256" key="4">
    <source>
        <dbReference type="ARBA" id="ARBA00022801"/>
    </source>
</evidence>
<evidence type="ECO:0000256" key="1">
    <source>
        <dbReference type="ARBA" id="ARBA00001913"/>
    </source>
</evidence>
<feature type="active site" description="Proton donor" evidence="7">
    <location>
        <position position="262"/>
    </location>
</feature>
<feature type="binding site" evidence="8">
    <location>
        <position position="103"/>
    </location>
    <ligand>
        <name>Ca(2+)</name>
        <dbReference type="ChEBI" id="CHEBI:29108"/>
        <label>1</label>
    </ligand>
</feature>
<sequence>MENGIMLQGFEWYLKNDGTYYKNMKALAPQLREAGFSGVWIPPCCKGTGQDDVGYGIYDLYDLGEFDQKGGVRTKYGTKAELIDMIKALKAQGLQVYADVVMNHKAGADRTETFTAVKVDPKDRGLELEPPREIEGWTGFDFPARNGKYSAFKWNFNHFSGVDFDKRKNEKGIFRIVGENKGWNLGVSVEHGNYDYLMHADLDHAHPEVIVELCTWADWFIQTTGVNGFRLDALKHIDTAFINVFYESVTKKYGGNFYMVGEYWAPDLEAKKAYLDQTHHKIDLFDVGLHFNFQEASLKGKDYDLRTIFERSMVEAFPERAVTFVDNHDSQPGQSLQSWVEPWFKLHAYALILLRDKGYPCVFYGDYFGTGGDQPFEGLQGQLDILMRLRKEVAYGEQTDYFEDPNRIGWVRLGTEEHPEKLAVIMSNMDDGVLRMYVGEDQAGMSYGDWLGVVEKDVVIAEDGFGEFLVRAGQVSVWRGNVE</sequence>
<evidence type="ECO:0000256" key="6">
    <source>
        <dbReference type="ARBA" id="ARBA00023295"/>
    </source>
</evidence>
<feature type="active site" description="Nucleophile" evidence="7">
    <location>
        <position position="232"/>
    </location>
</feature>
<evidence type="ECO:0000313" key="11">
    <source>
        <dbReference type="EMBL" id="SCZ78148.1"/>
    </source>
</evidence>
<dbReference type="PIRSF" id="PIRSF001021">
    <property type="entry name" value="Alph-amls_thrmst"/>
    <property type="match status" value="1"/>
</dbReference>
<dbReference type="InterPro" id="IPR017853">
    <property type="entry name" value="GH"/>
</dbReference>
<dbReference type="OrthoDB" id="9805159at2"/>
<dbReference type="Proteomes" id="UP000199208">
    <property type="component" value="Unassembled WGS sequence"/>
</dbReference>
<organism evidence="11 12">
    <name type="scientific">Acidaminobacter hydrogenoformans DSM 2784</name>
    <dbReference type="NCBI Taxonomy" id="1120920"/>
    <lineage>
        <taxon>Bacteria</taxon>
        <taxon>Bacillati</taxon>
        <taxon>Bacillota</taxon>
        <taxon>Clostridia</taxon>
        <taxon>Peptostreptococcales</taxon>
        <taxon>Acidaminobacteraceae</taxon>
        <taxon>Acidaminobacter</taxon>
    </lineage>
</organism>
<keyword evidence="12" id="KW-1185">Reference proteome</keyword>
<keyword evidence="3 8" id="KW-0479">Metal-binding</keyword>
<feature type="binding site" evidence="8">
    <location>
        <position position="203"/>
    </location>
    <ligand>
        <name>Ca(2+)</name>
        <dbReference type="ChEBI" id="CHEBI:29108"/>
        <label>2</label>
    </ligand>
</feature>
<protein>
    <submittedName>
        <fullName evidence="11">Alpha-amylase</fullName>
    </submittedName>
</protein>
<evidence type="ECO:0000256" key="5">
    <source>
        <dbReference type="ARBA" id="ARBA00023277"/>
    </source>
</evidence>
<reference evidence="11 12" key="1">
    <citation type="submission" date="2016-10" db="EMBL/GenBank/DDBJ databases">
        <authorList>
            <person name="de Groot N.N."/>
        </authorList>
    </citation>
    <scope>NUCLEOTIDE SEQUENCE [LARGE SCALE GENOMIC DNA]</scope>
    <source>
        <strain evidence="11 12">DSM 2784</strain>
    </source>
</reference>
<gene>
    <name evidence="11" type="ORF">SAMN03080599_01107</name>
</gene>
<proteinExistence type="inferred from homology"/>
<feature type="binding site" evidence="8">
    <location>
        <position position="236"/>
    </location>
    <ligand>
        <name>Ca(2+)</name>
        <dbReference type="ChEBI" id="CHEBI:29108"/>
        <label>1</label>
    </ligand>
</feature>
<dbReference type="NCBIfam" id="NF006969">
    <property type="entry name" value="PRK09441.1-2"/>
    <property type="match status" value="1"/>
</dbReference>
<keyword evidence="6" id="KW-0326">Glycosidase</keyword>
<dbReference type="Gene3D" id="2.60.40.1180">
    <property type="entry name" value="Golgi alpha-mannosidase II"/>
    <property type="match status" value="1"/>
</dbReference>
<dbReference type="PRINTS" id="PR00110">
    <property type="entry name" value="ALPHAAMYLASE"/>
</dbReference>
<feature type="domain" description="Glycosyl hydrolase family 13 catalytic" evidence="10">
    <location>
        <begin position="4"/>
        <end position="390"/>
    </location>
</feature>
<dbReference type="GO" id="GO:0005975">
    <property type="term" value="P:carbohydrate metabolic process"/>
    <property type="evidence" value="ECO:0007669"/>
    <property type="project" value="InterPro"/>
</dbReference>
<dbReference type="RefSeq" id="WP_092589908.1">
    <property type="nucleotide sequence ID" value="NZ_FMWL01000004.1"/>
</dbReference>
<dbReference type="Gene3D" id="3.20.20.80">
    <property type="entry name" value="Glycosidases"/>
    <property type="match status" value="1"/>
</dbReference>
<dbReference type="Gene3D" id="2.40.30.140">
    <property type="match status" value="1"/>
</dbReference>
<feature type="binding site" evidence="8">
    <location>
        <position position="201"/>
    </location>
    <ligand>
        <name>Ca(2+)</name>
        <dbReference type="ChEBI" id="CHEBI:29108"/>
        <label>1</label>
    </ligand>
</feature>
<evidence type="ECO:0000256" key="8">
    <source>
        <dbReference type="PIRSR" id="PIRSR001021-2"/>
    </source>
</evidence>
<evidence type="ECO:0000256" key="3">
    <source>
        <dbReference type="ARBA" id="ARBA00022723"/>
    </source>
</evidence>
<comment type="cofactor">
    <cofactor evidence="1">
        <name>Ca(2+)</name>
        <dbReference type="ChEBI" id="CHEBI:29108"/>
    </cofactor>
</comment>
<dbReference type="NCBIfam" id="NF006968">
    <property type="entry name" value="PRK09441.1-1"/>
    <property type="match status" value="1"/>
</dbReference>
<keyword evidence="4" id="KW-0378">Hydrolase</keyword>
<dbReference type="GO" id="GO:0004556">
    <property type="term" value="F:alpha-amylase activity"/>
    <property type="evidence" value="ECO:0007669"/>
    <property type="project" value="InterPro"/>
</dbReference>
<dbReference type="InterPro" id="IPR013780">
    <property type="entry name" value="Glyco_hydro_b"/>
</dbReference>
<name>A0A1G5RWB5_9FIRM</name>
<dbReference type="SMART" id="SM00642">
    <property type="entry name" value="Aamy"/>
    <property type="match status" value="1"/>
</dbReference>
<dbReference type="InterPro" id="IPR013776">
    <property type="entry name" value="A-amylase_thermo"/>
</dbReference>
<evidence type="ECO:0000259" key="10">
    <source>
        <dbReference type="SMART" id="SM00642"/>
    </source>
</evidence>
<dbReference type="SUPFAM" id="SSF51445">
    <property type="entry name" value="(Trans)glycosidases"/>
    <property type="match status" value="1"/>
</dbReference>
<evidence type="ECO:0000256" key="9">
    <source>
        <dbReference type="RuleBase" id="RU003615"/>
    </source>
</evidence>
<keyword evidence="5" id="KW-0119">Carbohydrate metabolism</keyword>
<evidence type="ECO:0000256" key="7">
    <source>
        <dbReference type="PIRSR" id="PIRSR001021-1"/>
    </source>
</evidence>
<dbReference type="EMBL" id="FMWL01000004">
    <property type="protein sequence ID" value="SCZ78148.1"/>
    <property type="molecule type" value="Genomic_DNA"/>
</dbReference>
<dbReference type="GO" id="GO:0005509">
    <property type="term" value="F:calcium ion binding"/>
    <property type="evidence" value="ECO:0007669"/>
    <property type="project" value="InterPro"/>
</dbReference>
<feature type="binding site" evidence="8">
    <location>
        <position position="195"/>
    </location>
    <ligand>
        <name>Ca(2+)</name>
        <dbReference type="ChEBI" id="CHEBI:29108"/>
        <label>1</label>
    </ligand>
</feature>
<dbReference type="InterPro" id="IPR006046">
    <property type="entry name" value="Alpha_amylase"/>
</dbReference>
<dbReference type="Pfam" id="PF00128">
    <property type="entry name" value="Alpha-amylase"/>
    <property type="match status" value="1"/>
</dbReference>
<accession>A0A1G5RWB5</accession>
<dbReference type="CDD" id="cd11318">
    <property type="entry name" value="AmyAc_bac_fung_AmyA"/>
    <property type="match status" value="1"/>
</dbReference>